<feature type="compositionally biased region" description="Basic residues" evidence="1">
    <location>
        <begin position="88"/>
        <end position="101"/>
    </location>
</feature>
<keyword evidence="2" id="KW-1133">Transmembrane helix</keyword>
<proteinExistence type="predicted"/>
<dbReference type="EMBL" id="LR899009">
    <property type="protein sequence ID" value="CAD7078128.1"/>
    <property type="molecule type" value="Genomic_DNA"/>
</dbReference>
<evidence type="ECO:0000313" key="3">
    <source>
        <dbReference type="EMBL" id="CAD7078128.1"/>
    </source>
</evidence>
<evidence type="ECO:0000256" key="1">
    <source>
        <dbReference type="SAM" id="MobiDB-lite"/>
    </source>
</evidence>
<protein>
    <submittedName>
        <fullName evidence="3">Uncharacterized protein</fullName>
    </submittedName>
</protein>
<feature type="transmembrane region" description="Helical" evidence="2">
    <location>
        <begin position="12"/>
        <end position="29"/>
    </location>
</feature>
<organism evidence="3 4">
    <name type="scientific">Hermetia illucens</name>
    <name type="common">Black soldier fly</name>
    <dbReference type="NCBI Taxonomy" id="343691"/>
    <lineage>
        <taxon>Eukaryota</taxon>
        <taxon>Metazoa</taxon>
        <taxon>Ecdysozoa</taxon>
        <taxon>Arthropoda</taxon>
        <taxon>Hexapoda</taxon>
        <taxon>Insecta</taxon>
        <taxon>Pterygota</taxon>
        <taxon>Neoptera</taxon>
        <taxon>Endopterygota</taxon>
        <taxon>Diptera</taxon>
        <taxon>Brachycera</taxon>
        <taxon>Stratiomyomorpha</taxon>
        <taxon>Stratiomyidae</taxon>
        <taxon>Hermetiinae</taxon>
        <taxon>Hermetia</taxon>
    </lineage>
</organism>
<keyword evidence="4" id="KW-1185">Reference proteome</keyword>
<dbReference type="InParanoid" id="A0A7R8UCF2"/>
<feature type="region of interest" description="Disordered" evidence="1">
    <location>
        <begin position="59"/>
        <end position="101"/>
    </location>
</feature>
<dbReference type="Proteomes" id="UP000594454">
    <property type="component" value="Chromosome 1"/>
</dbReference>
<keyword evidence="2" id="KW-0472">Membrane</keyword>
<accession>A0A7R8UCF2</accession>
<gene>
    <name evidence="3" type="ORF">HERILL_LOCUS1413</name>
</gene>
<feature type="transmembrane region" description="Helical" evidence="2">
    <location>
        <begin position="35"/>
        <end position="54"/>
    </location>
</feature>
<evidence type="ECO:0000256" key="2">
    <source>
        <dbReference type="SAM" id="Phobius"/>
    </source>
</evidence>
<dbReference type="AlphaFoldDB" id="A0A7R8UCF2"/>
<evidence type="ECO:0000313" key="4">
    <source>
        <dbReference type="Proteomes" id="UP000594454"/>
    </source>
</evidence>
<name>A0A7R8UCF2_HERIL</name>
<reference evidence="3 4" key="1">
    <citation type="submission" date="2020-11" db="EMBL/GenBank/DDBJ databases">
        <authorList>
            <person name="Wallbank WR R."/>
            <person name="Pardo Diaz C."/>
            <person name="Kozak K."/>
            <person name="Martin S."/>
            <person name="Jiggins C."/>
            <person name="Moest M."/>
            <person name="Warren A I."/>
            <person name="Generalovic N T."/>
            <person name="Byers J.R.P. K."/>
            <person name="Montejo-Kovacevich G."/>
            <person name="Yen C E."/>
        </authorList>
    </citation>
    <scope>NUCLEOTIDE SEQUENCE [LARGE SCALE GENOMIC DNA]</scope>
</reference>
<sequence>MHQKTKRINSRILDLLPYCIYSGQAYFAFKDTKMSPLSIILGLIVAMLALIGGAHGNKHHYNHHDRNHDVHHNHGHYNHHQHQDYQHQHYHGHHGHKHGSH</sequence>
<keyword evidence="2" id="KW-0812">Transmembrane</keyword>